<accession>A0A6J5UP17</accession>
<protein>
    <submittedName>
        <fullName evidence="1">Uncharacterized protein</fullName>
    </submittedName>
</protein>
<gene>
    <name evidence="1" type="ORF">CURHAP_LOCUS27812</name>
</gene>
<reference evidence="1 2" key="1">
    <citation type="submission" date="2020-05" db="EMBL/GenBank/DDBJ databases">
        <authorList>
            <person name="Campoy J."/>
            <person name="Schneeberger K."/>
            <person name="Spophaly S."/>
        </authorList>
    </citation>
    <scope>NUCLEOTIDE SEQUENCE [LARGE SCALE GENOMIC DNA]</scope>
    <source>
        <strain evidence="1">PruArmRojPasFocal</strain>
    </source>
</reference>
<sequence length="94" mass="10906">MERMERCRPTMDRCGDIEGNEEREEVVSMVATTHNIHEPTSPTANASLLCHRQRLPKIYRLYRKGWASRWCSPFLFVRCNFDAMGLLLGLYGQG</sequence>
<evidence type="ECO:0000313" key="2">
    <source>
        <dbReference type="Proteomes" id="UP000507222"/>
    </source>
</evidence>
<dbReference type="Proteomes" id="UP000507222">
    <property type="component" value="Unassembled WGS sequence"/>
</dbReference>
<organism evidence="1 2">
    <name type="scientific">Prunus armeniaca</name>
    <name type="common">Apricot</name>
    <name type="synonym">Armeniaca vulgaris</name>
    <dbReference type="NCBI Taxonomy" id="36596"/>
    <lineage>
        <taxon>Eukaryota</taxon>
        <taxon>Viridiplantae</taxon>
        <taxon>Streptophyta</taxon>
        <taxon>Embryophyta</taxon>
        <taxon>Tracheophyta</taxon>
        <taxon>Spermatophyta</taxon>
        <taxon>Magnoliopsida</taxon>
        <taxon>eudicotyledons</taxon>
        <taxon>Gunneridae</taxon>
        <taxon>Pentapetalae</taxon>
        <taxon>rosids</taxon>
        <taxon>fabids</taxon>
        <taxon>Rosales</taxon>
        <taxon>Rosaceae</taxon>
        <taxon>Amygdaloideae</taxon>
        <taxon>Amygdaleae</taxon>
        <taxon>Prunus</taxon>
    </lineage>
</organism>
<evidence type="ECO:0000313" key="1">
    <source>
        <dbReference type="EMBL" id="CAB4277851.1"/>
    </source>
</evidence>
<name>A0A6J5UP17_PRUAR</name>
<dbReference type="EMBL" id="CAEKDK010000004">
    <property type="protein sequence ID" value="CAB4277851.1"/>
    <property type="molecule type" value="Genomic_DNA"/>
</dbReference>
<proteinExistence type="predicted"/>
<dbReference type="AlphaFoldDB" id="A0A6J5UP17"/>